<dbReference type="EMBL" id="BAABJP010000001">
    <property type="protein sequence ID" value="GAA5147140.1"/>
    <property type="molecule type" value="Genomic_DNA"/>
</dbReference>
<dbReference type="SUPFAM" id="SSF103473">
    <property type="entry name" value="MFS general substrate transporter"/>
    <property type="match status" value="1"/>
</dbReference>
<evidence type="ECO:0000256" key="1">
    <source>
        <dbReference type="SAM" id="Phobius"/>
    </source>
</evidence>
<feature type="transmembrane region" description="Helical" evidence="1">
    <location>
        <begin position="152"/>
        <end position="173"/>
    </location>
</feature>
<dbReference type="Proteomes" id="UP001428817">
    <property type="component" value="Unassembled WGS sequence"/>
</dbReference>
<keyword evidence="1" id="KW-0812">Transmembrane</keyword>
<feature type="transmembrane region" description="Helical" evidence="1">
    <location>
        <begin position="124"/>
        <end position="146"/>
    </location>
</feature>
<feature type="transmembrane region" description="Helical" evidence="1">
    <location>
        <begin position="232"/>
        <end position="251"/>
    </location>
</feature>
<feature type="transmembrane region" description="Helical" evidence="1">
    <location>
        <begin position="351"/>
        <end position="373"/>
    </location>
</feature>
<proteinExistence type="predicted"/>
<dbReference type="Gene3D" id="1.20.1250.20">
    <property type="entry name" value="MFS general substrate transporter like domains"/>
    <property type="match status" value="2"/>
</dbReference>
<dbReference type="InterPro" id="IPR052524">
    <property type="entry name" value="MFS_Cyanate_Porter"/>
</dbReference>
<dbReference type="Pfam" id="PF07690">
    <property type="entry name" value="MFS_1"/>
    <property type="match status" value="1"/>
</dbReference>
<organism evidence="2 3">
    <name type="scientific">Pseudonocardia eucalypti</name>
    <dbReference type="NCBI Taxonomy" id="648755"/>
    <lineage>
        <taxon>Bacteria</taxon>
        <taxon>Bacillati</taxon>
        <taxon>Actinomycetota</taxon>
        <taxon>Actinomycetes</taxon>
        <taxon>Pseudonocardiales</taxon>
        <taxon>Pseudonocardiaceae</taxon>
        <taxon>Pseudonocardia</taxon>
    </lineage>
</organism>
<feature type="transmembrane region" description="Helical" evidence="1">
    <location>
        <begin position="323"/>
        <end position="345"/>
    </location>
</feature>
<accession>A0ABP9PPZ1</accession>
<feature type="transmembrane region" description="Helical" evidence="1">
    <location>
        <begin position="194"/>
        <end position="212"/>
    </location>
</feature>
<feature type="transmembrane region" description="Helical" evidence="1">
    <location>
        <begin position="67"/>
        <end position="84"/>
    </location>
</feature>
<keyword evidence="1" id="KW-0472">Membrane</keyword>
<sequence length="391" mass="40379">MLVGVLLLAVSFRTALAGYPPLLEIVRDDLGLSAGAAGLVQASAVVLMGIGSFAAPAVGVRLGWERGLAVSVAVLSAGSLVRIVPTLPALICGSVLVGWGIGTAGVLVTGVVKHHLEGRAGVVTGSYVVSMMIGASVTSVVAVPLAVGLGGWSFSLAVWAVPALLAVGAWWSVARWCPPGSNDRRGALPWRDGFARLAMCFMASTSVQFYGWLTWLAPYYQHLGWSPRRAALLQALWTFTQIPAALLVSAMAERRRRWVFWSSASLVCGLVGTVGALCWPLPPVVGPWAWAVLAAIGVGAGFPLGISVIAWRTPDGARAGAVGGLALGVGYLMAGTAPLLMGLLLDLTGGYRVPFGVLVLAGLTQALAILLIGDGPEPTRPTRPDRPARAG</sequence>
<feature type="transmembrane region" description="Helical" evidence="1">
    <location>
        <begin position="258"/>
        <end position="282"/>
    </location>
</feature>
<name>A0ABP9PPZ1_9PSEU</name>
<keyword evidence="1" id="KW-1133">Transmembrane helix</keyword>
<evidence type="ECO:0000313" key="2">
    <source>
        <dbReference type="EMBL" id="GAA5147140.1"/>
    </source>
</evidence>
<keyword evidence="3" id="KW-1185">Reference proteome</keyword>
<feature type="transmembrane region" description="Helical" evidence="1">
    <location>
        <begin position="33"/>
        <end position="55"/>
    </location>
</feature>
<protein>
    <submittedName>
        <fullName evidence="2">CynX/NimT family MFS transporter</fullName>
    </submittedName>
</protein>
<feature type="transmembrane region" description="Helical" evidence="1">
    <location>
        <begin position="90"/>
        <end position="112"/>
    </location>
</feature>
<evidence type="ECO:0000313" key="3">
    <source>
        <dbReference type="Proteomes" id="UP001428817"/>
    </source>
</evidence>
<comment type="caution">
    <text evidence="2">The sequence shown here is derived from an EMBL/GenBank/DDBJ whole genome shotgun (WGS) entry which is preliminary data.</text>
</comment>
<reference evidence="3" key="1">
    <citation type="journal article" date="2019" name="Int. J. Syst. Evol. Microbiol.">
        <title>The Global Catalogue of Microorganisms (GCM) 10K type strain sequencing project: providing services to taxonomists for standard genome sequencing and annotation.</title>
        <authorList>
            <consortium name="The Broad Institute Genomics Platform"/>
            <consortium name="The Broad Institute Genome Sequencing Center for Infectious Disease"/>
            <person name="Wu L."/>
            <person name="Ma J."/>
        </authorList>
    </citation>
    <scope>NUCLEOTIDE SEQUENCE [LARGE SCALE GENOMIC DNA]</scope>
    <source>
        <strain evidence="3">JCM 18303</strain>
    </source>
</reference>
<dbReference type="InterPro" id="IPR011701">
    <property type="entry name" value="MFS"/>
</dbReference>
<gene>
    <name evidence="2" type="ORF">GCM10023321_07690</name>
</gene>
<feature type="transmembrane region" description="Helical" evidence="1">
    <location>
        <begin position="288"/>
        <end position="311"/>
    </location>
</feature>
<dbReference type="PANTHER" id="PTHR23523">
    <property type="match status" value="1"/>
</dbReference>
<dbReference type="PANTHER" id="PTHR23523:SF2">
    <property type="entry name" value="2-NITROIMIDAZOLE TRANSPORTER"/>
    <property type="match status" value="1"/>
</dbReference>
<dbReference type="InterPro" id="IPR036259">
    <property type="entry name" value="MFS_trans_sf"/>
</dbReference>